<dbReference type="Proteomes" id="UP000232196">
    <property type="component" value="Unassembled WGS sequence"/>
</dbReference>
<dbReference type="Gene3D" id="3.40.390.10">
    <property type="entry name" value="Collagenase (Catalytic Domain)"/>
    <property type="match status" value="1"/>
</dbReference>
<keyword evidence="7" id="KW-1185">Reference proteome</keyword>
<dbReference type="GO" id="GO:0004222">
    <property type="term" value="F:metalloendopeptidase activity"/>
    <property type="evidence" value="ECO:0007669"/>
    <property type="project" value="InterPro"/>
</dbReference>
<dbReference type="GO" id="GO:0031012">
    <property type="term" value="C:extracellular matrix"/>
    <property type="evidence" value="ECO:0007669"/>
    <property type="project" value="InterPro"/>
</dbReference>
<dbReference type="InterPro" id="IPR001818">
    <property type="entry name" value="Pept_M10_metallopeptidase"/>
</dbReference>
<dbReference type="GO" id="GO:0008270">
    <property type="term" value="F:zinc ion binding"/>
    <property type="evidence" value="ECO:0007669"/>
    <property type="project" value="InterPro"/>
</dbReference>
<proteinExistence type="predicted"/>
<evidence type="ECO:0000256" key="3">
    <source>
        <dbReference type="ARBA" id="ARBA00022801"/>
    </source>
</evidence>
<name>A0A2M9X949_9LEPT</name>
<evidence type="ECO:0000256" key="1">
    <source>
        <dbReference type="ARBA" id="ARBA00022670"/>
    </source>
</evidence>
<keyword evidence="4" id="KW-0862">Zinc</keyword>
<evidence type="ECO:0000313" key="6">
    <source>
        <dbReference type="EMBL" id="PJZ24052.1"/>
    </source>
</evidence>
<dbReference type="AlphaFoldDB" id="A0A2M9X949"/>
<dbReference type="EMBL" id="NPDN01000011">
    <property type="protein sequence ID" value="PJZ24052.1"/>
    <property type="molecule type" value="Genomic_DNA"/>
</dbReference>
<accession>A0A2M9X949</accession>
<dbReference type="Pfam" id="PF00413">
    <property type="entry name" value="Peptidase_M10"/>
    <property type="match status" value="1"/>
</dbReference>
<keyword evidence="1" id="KW-0645">Protease</keyword>
<reference evidence="6 7" key="1">
    <citation type="submission" date="2017-07" db="EMBL/GenBank/DDBJ databases">
        <title>Leptospira spp. isolated from tropical soils.</title>
        <authorList>
            <person name="Thibeaux R."/>
            <person name="Iraola G."/>
            <person name="Ferres I."/>
            <person name="Bierque E."/>
            <person name="Girault D."/>
            <person name="Soupe-Gilbert M.-E."/>
            <person name="Picardeau M."/>
            <person name="Goarant C."/>
        </authorList>
    </citation>
    <scope>NUCLEOTIDE SEQUENCE [LARGE SCALE GENOMIC DNA]</scope>
    <source>
        <strain evidence="6 7">MCA1-C-A1</strain>
    </source>
</reference>
<evidence type="ECO:0000313" key="7">
    <source>
        <dbReference type="Proteomes" id="UP000232196"/>
    </source>
</evidence>
<evidence type="ECO:0000259" key="5">
    <source>
        <dbReference type="Pfam" id="PF00413"/>
    </source>
</evidence>
<evidence type="ECO:0000256" key="2">
    <source>
        <dbReference type="ARBA" id="ARBA00022723"/>
    </source>
</evidence>
<dbReference type="InterPro" id="IPR024079">
    <property type="entry name" value="MetalloPept_cat_dom_sf"/>
</dbReference>
<evidence type="ECO:0000256" key="4">
    <source>
        <dbReference type="ARBA" id="ARBA00022833"/>
    </source>
</evidence>
<dbReference type="OrthoDB" id="322519at2"/>
<comment type="caution">
    <text evidence="6">The sequence shown here is derived from an EMBL/GenBank/DDBJ whole genome shotgun (WGS) entry which is preliminary data.</text>
</comment>
<organism evidence="6 7">
    <name type="scientific">Leptospira hartskeerlii</name>
    <dbReference type="NCBI Taxonomy" id="2023177"/>
    <lineage>
        <taxon>Bacteria</taxon>
        <taxon>Pseudomonadati</taxon>
        <taxon>Spirochaetota</taxon>
        <taxon>Spirochaetia</taxon>
        <taxon>Leptospirales</taxon>
        <taxon>Leptospiraceae</taxon>
        <taxon>Leptospira</taxon>
    </lineage>
</organism>
<dbReference type="GO" id="GO:0006508">
    <property type="term" value="P:proteolysis"/>
    <property type="evidence" value="ECO:0007669"/>
    <property type="project" value="UniProtKB-KW"/>
</dbReference>
<keyword evidence="3" id="KW-0378">Hydrolase</keyword>
<dbReference type="SUPFAM" id="SSF55486">
    <property type="entry name" value="Metalloproteases ('zincins'), catalytic domain"/>
    <property type="match status" value="1"/>
</dbReference>
<sequence>MGNPSSDLTWEEKQLLWIAYGEEMKGGLQLTKSAAQKWGLGIDVYPAKTRVDRMRNTIAFTESGKCHVEGISQKNVKDCQLFSSNPFYLAACSISATTNIENSVIFIFKDRIKATADAMRMEGSTIDVKEYIIATVSHEVGHCLGLQHSQDPKDLMFPMLTGSVFEPSRTEMHAAQALYDTSLPPGSIDDSNLYTKQSDFTYLKQYTVPSFAVFGNINMEEEDR</sequence>
<feature type="domain" description="Peptidase M10 metallopeptidase" evidence="5">
    <location>
        <begin position="132"/>
        <end position="179"/>
    </location>
</feature>
<keyword evidence="2" id="KW-0479">Metal-binding</keyword>
<protein>
    <submittedName>
        <fullName evidence="6">Matrixin domain protein</fullName>
    </submittedName>
</protein>
<gene>
    <name evidence="6" type="ORF">CH357_18160</name>
</gene>